<proteinExistence type="predicted"/>
<dbReference type="AlphaFoldDB" id="A0A4R3I0U6"/>
<dbReference type="EMBL" id="SLZQ01000004">
    <property type="protein sequence ID" value="TCS37449.1"/>
    <property type="molecule type" value="Genomic_DNA"/>
</dbReference>
<sequence length="114" mass="12752">MIMPALDDFTEHWRDQPSFLVDYSGNSTFLAKVEYHSDQIHHSHSTVVRIRKADNGQGQISLQKAPSSLLPGFPQLLFSPPLHVYDYDRSKHALLVQGHSNLLGGAYKVVITPA</sequence>
<organism evidence="1 2">
    <name type="scientific">Paucimonas lemoignei</name>
    <name type="common">Pseudomonas lemoignei</name>
    <dbReference type="NCBI Taxonomy" id="29443"/>
    <lineage>
        <taxon>Bacteria</taxon>
        <taxon>Pseudomonadati</taxon>
        <taxon>Pseudomonadota</taxon>
        <taxon>Betaproteobacteria</taxon>
        <taxon>Burkholderiales</taxon>
        <taxon>Burkholderiaceae</taxon>
        <taxon>Paucimonas</taxon>
    </lineage>
</organism>
<evidence type="ECO:0000313" key="2">
    <source>
        <dbReference type="Proteomes" id="UP000295382"/>
    </source>
</evidence>
<keyword evidence="2" id="KW-1185">Reference proteome</keyword>
<accession>A0A4R3I0U6</accession>
<comment type="caution">
    <text evidence="1">The sequence shown here is derived from an EMBL/GenBank/DDBJ whole genome shotgun (WGS) entry which is preliminary data.</text>
</comment>
<name>A0A4R3I0U6_PAULE</name>
<evidence type="ECO:0000313" key="1">
    <source>
        <dbReference type="EMBL" id="TCS37449.1"/>
    </source>
</evidence>
<gene>
    <name evidence="1" type="ORF">EDC30_104252</name>
</gene>
<dbReference type="Proteomes" id="UP000295382">
    <property type="component" value="Unassembled WGS sequence"/>
</dbReference>
<reference evidence="1 2" key="1">
    <citation type="submission" date="2019-03" db="EMBL/GenBank/DDBJ databases">
        <title>Genomic Encyclopedia of Type Strains, Phase IV (KMG-IV): sequencing the most valuable type-strain genomes for metagenomic binning, comparative biology and taxonomic classification.</title>
        <authorList>
            <person name="Goeker M."/>
        </authorList>
    </citation>
    <scope>NUCLEOTIDE SEQUENCE [LARGE SCALE GENOMIC DNA]</scope>
    <source>
        <strain evidence="1 2">DSM 7445</strain>
    </source>
</reference>
<dbReference type="RefSeq" id="WP_165973769.1">
    <property type="nucleotide sequence ID" value="NZ_SLZQ01000004.1"/>
</dbReference>
<protein>
    <submittedName>
        <fullName evidence="1">Uncharacterized protein</fullName>
    </submittedName>
</protein>